<reference evidence="10 11" key="1">
    <citation type="journal article" date="2016" name="Mol. Biol. Evol.">
        <title>Comparative Genomics of Early-Diverging Mushroom-Forming Fungi Provides Insights into the Origins of Lignocellulose Decay Capabilities.</title>
        <authorList>
            <person name="Nagy L.G."/>
            <person name="Riley R."/>
            <person name="Tritt A."/>
            <person name="Adam C."/>
            <person name="Daum C."/>
            <person name="Floudas D."/>
            <person name="Sun H."/>
            <person name="Yadav J.S."/>
            <person name="Pangilinan J."/>
            <person name="Larsson K.H."/>
            <person name="Matsuura K."/>
            <person name="Barry K."/>
            <person name="Labutti K."/>
            <person name="Kuo R."/>
            <person name="Ohm R.A."/>
            <person name="Bhattacharya S.S."/>
            <person name="Shirouzu T."/>
            <person name="Yoshinaga Y."/>
            <person name="Martin F.M."/>
            <person name="Grigoriev I.V."/>
            <person name="Hibbett D.S."/>
        </authorList>
    </citation>
    <scope>NUCLEOTIDE SEQUENCE [LARGE SCALE GENOMIC DNA]</scope>
    <source>
        <strain evidence="10 11">HHB12029</strain>
    </source>
</reference>
<keyword evidence="5" id="KW-0862">Zinc</keyword>
<dbReference type="OrthoDB" id="3437960at2759"/>
<dbReference type="PROSITE" id="PS50157">
    <property type="entry name" value="ZINC_FINGER_C2H2_2"/>
    <property type="match status" value="3"/>
</dbReference>
<dbReference type="GO" id="GO:0005634">
    <property type="term" value="C:nucleus"/>
    <property type="evidence" value="ECO:0007669"/>
    <property type="project" value="UniProtKB-SubCell"/>
</dbReference>
<keyword evidence="2" id="KW-0479">Metal-binding</keyword>
<keyword evidence="11" id="KW-1185">Reference proteome</keyword>
<dbReference type="AlphaFoldDB" id="A0A165GH34"/>
<dbReference type="InterPro" id="IPR013087">
    <property type="entry name" value="Znf_C2H2_type"/>
</dbReference>
<dbReference type="PANTHER" id="PTHR45718:SF4">
    <property type="entry name" value="TRANSCRIPTIONAL ACTIVATOR CUBITUS INTERRUPTUS"/>
    <property type="match status" value="1"/>
</dbReference>
<evidence type="ECO:0000256" key="1">
    <source>
        <dbReference type="ARBA" id="ARBA00004123"/>
    </source>
</evidence>
<evidence type="ECO:0000256" key="2">
    <source>
        <dbReference type="ARBA" id="ARBA00022723"/>
    </source>
</evidence>
<feature type="region of interest" description="Disordered" evidence="8">
    <location>
        <begin position="1"/>
        <end position="24"/>
    </location>
</feature>
<dbReference type="PROSITE" id="PS00028">
    <property type="entry name" value="ZINC_FINGER_C2H2_1"/>
    <property type="match status" value="2"/>
</dbReference>
<feature type="compositionally biased region" description="Polar residues" evidence="8">
    <location>
        <begin position="1"/>
        <end position="16"/>
    </location>
</feature>
<evidence type="ECO:0000256" key="3">
    <source>
        <dbReference type="ARBA" id="ARBA00022737"/>
    </source>
</evidence>
<evidence type="ECO:0000313" key="10">
    <source>
        <dbReference type="EMBL" id="KZV90508.1"/>
    </source>
</evidence>
<dbReference type="Gene3D" id="3.30.160.60">
    <property type="entry name" value="Classic Zinc Finger"/>
    <property type="match status" value="3"/>
</dbReference>
<feature type="domain" description="C2H2-type" evidence="9">
    <location>
        <begin position="36"/>
        <end position="66"/>
    </location>
</feature>
<dbReference type="InParanoid" id="A0A165GH34"/>
<organism evidence="10 11">
    <name type="scientific">Exidia glandulosa HHB12029</name>
    <dbReference type="NCBI Taxonomy" id="1314781"/>
    <lineage>
        <taxon>Eukaryota</taxon>
        <taxon>Fungi</taxon>
        <taxon>Dikarya</taxon>
        <taxon>Basidiomycota</taxon>
        <taxon>Agaricomycotina</taxon>
        <taxon>Agaricomycetes</taxon>
        <taxon>Auriculariales</taxon>
        <taxon>Exidiaceae</taxon>
        <taxon>Exidia</taxon>
    </lineage>
</organism>
<comment type="subcellular location">
    <subcellularLocation>
        <location evidence="1">Nucleus</location>
    </subcellularLocation>
</comment>
<feature type="compositionally biased region" description="Low complexity" evidence="8">
    <location>
        <begin position="189"/>
        <end position="210"/>
    </location>
</feature>
<gene>
    <name evidence="10" type="ORF">EXIGLDRAFT_720285</name>
</gene>
<dbReference type="FunFam" id="3.30.160.60:FF:000201">
    <property type="entry name" value="C2H2 finger domain protein (Gli3)"/>
    <property type="match status" value="1"/>
</dbReference>
<feature type="domain" description="C2H2-type" evidence="9">
    <location>
        <begin position="102"/>
        <end position="132"/>
    </location>
</feature>
<dbReference type="Pfam" id="PF23561">
    <property type="entry name" value="zf-C2H2_15"/>
    <property type="match status" value="1"/>
</dbReference>
<keyword evidence="6" id="KW-0539">Nucleus</keyword>
<dbReference type="STRING" id="1314781.A0A165GH34"/>
<accession>A0A165GH34</accession>
<evidence type="ECO:0000259" key="9">
    <source>
        <dbReference type="PROSITE" id="PS50157"/>
    </source>
</evidence>
<dbReference type="Proteomes" id="UP000077266">
    <property type="component" value="Unassembled WGS sequence"/>
</dbReference>
<feature type="compositionally biased region" description="Low complexity" evidence="8">
    <location>
        <begin position="149"/>
        <end position="169"/>
    </location>
</feature>
<evidence type="ECO:0000256" key="8">
    <source>
        <dbReference type="SAM" id="MobiDB-lite"/>
    </source>
</evidence>
<dbReference type="InterPro" id="IPR043359">
    <property type="entry name" value="GLI-like"/>
</dbReference>
<protein>
    <recommendedName>
        <fullName evidence="9">C2H2-type domain-containing protein</fullName>
    </recommendedName>
</protein>
<keyword evidence="3" id="KW-0677">Repeat</keyword>
<evidence type="ECO:0000313" key="11">
    <source>
        <dbReference type="Proteomes" id="UP000077266"/>
    </source>
</evidence>
<feature type="domain" description="C2H2-type" evidence="9">
    <location>
        <begin position="69"/>
        <end position="101"/>
    </location>
</feature>
<evidence type="ECO:0000256" key="7">
    <source>
        <dbReference type="PROSITE-ProRule" id="PRU00042"/>
    </source>
</evidence>
<dbReference type="GO" id="GO:0008270">
    <property type="term" value="F:zinc ion binding"/>
    <property type="evidence" value="ECO:0007669"/>
    <property type="project" value="UniProtKB-KW"/>
</dbReference>
<dbReference type="GO" id="GO:0000978">
    <property type="term" value="F:RNA polymerase II cis-regulatory region sequence-specific DNA binding"/>
    <property type="evidence" value="ECO:0007669"/>
    <property type="project" value="TreeGrafter"/>
</dbReference>
<dbReference type="PANTHER" id="PTHR45718">
    <property type="entry name" value="TRANSCRIPTIONAL ACTIVATOR CUBITUS INTERRUPTUS"/>
    <property type="match status" value="1"/>
</dbReference>
<keyword evidence="4 7" id="KW-0863">Zinc-finger</keyword>
<sequence length="326" mass="36298">MSRSSSPDISHFSHYSSADELDQETDELALTEGVELRCHWGECDAVFPTTEELAKHCNELHVPEDRPSYTCKWDSCARRSQPQASKFALVTHLRMHTGERPFRCEQPACDRSFTRADALNKHLRQQHALDIPMPGRGGNRKRKSRQGDAQPASSEPTSSTSRSVSDQRVPSVADATTENPLPRRPPQPQVLETHPAAAQARPAPEPHAAPVVTHDGPQPQRLPPLNAPTEPHSHARSSYAHSIPPADSVAGTTHPAAVGRYKASYLVEKAKYGYAVREHEMLAEELAYVRHQEDIAYRDKERMLDQVLQSAFGSNAENFLYERGPL</sequence>
<evidence type="ECO:0000256" key="4">
    <source>
        <dbReference type="ARBA" id="ARBA00022771"/>
    </source>
</evidence>
<dbReference type="SUPFAM" id="SSF57667">
    <property type="entry name" value="beta-beta-alpha zinc fingers"/>
    <property type="match status" value="2"/>
</dbReference>
<dbReference type="Pfam" id="PF00096">
    <property type="entry name" value="zf-C2H2"/>
    <property type="match status" value="1"/>
</dbReference>
<dbReference type="InterPro" id="IPR036236">
    <property type="entry name" value="Znf_C2H2_sf"/>
</dbReference>
<feature type="region of interest" description="Disordered" evidence="8">
    <location>
        <begin position="124"/>
        <end position="241"/>
    </location>
</feature>
<name>A0A165GH34_EXIGL</name>
<evidence type="ECO:0000256" key="6">
    <source>
        <dbReference type="ARBA" id="ARBA00023242"/>
    </source>
</evidence>
<proteinExistence type="predicted"/>
<dbReference type="GO" id="GO:0000981">
    <property type="term" value="F:DNA-binding transcription factor activity, RNA polymerase II-specific"/>
    <property type="evidence" value="ECO:0007669"/>
    <property type="project" value="TreeGrafter"/>
</dbReference>
<dbReference type="SMART" id="SM00355">
    <property type="entry name" value="ZnF_C2H2"/>
    <property type="match status" value="3"/>
</dbReference>
<evidence type="ECO:0000256" key="5">
    <source>
        <dbReference type="ARBA" id="ARBA00022833"/>
    </source>
</evidence>
<dbReference type="EMBL" id="KV426047">
    <property type="protein sequence ID" value="KZV90508.1"/>
    <property type="molecule type" value="Genomic_DNA"/>
</dbReference>
<dbReference type="InterPro" id="IPR056436">
    <property type="entry name" value="Znf-C2H2_ZIC1-5/GLI1-3-like"/>
</dbReference>